<dbReference type="Proteomes" id="UP000494106">
    <property type="component" value="Unassembled WGS sequence"/>
</dbReference>
<name>A0A8S0ZBW5_ARCPL</name>
<comment type="caution">
    <text evidence="1">The sequence shown here is derived from an EMBL/GenBank/DDBJ whole genome shotgun (WGS) entry which is preliminary data.</text>
</comment>
<dbReference type="OrthoDB" id="4327074at2759"/>
<evidence type="ECO:0000313" key="2">
    <source>
        <dbReference type="Proteomes" id="UP000494106"/>
    </source>
</evidence>
<accession>A0A8S0ZBW5</accession>
<protein>
    <submittedName>
        <fullName evidence="1">Uncharacterized protein</fullName>
    </submittedName>
</protein>
<sequence length="265" mass="29506">MRKHNEYLYKNDRFQIEIYKIQVCEIIASRSEEPAPCPTSSTSDERPLANIISHDSRTPSPSILNLPATPPQIIYETEGVHKSAENPEKNLPDLAISEVMLNTIAMPATTGSIVNSKVFTSDIIPVASTSRDTSVTVTVIPFSPETLRALPKAPPRKGNQTNTRKVKSAILTNTPVKNELAAIEAARTAKKKVKKPNFEETKQEKDQNQALKLKTSMLSRNKEKTKIVKKKKNSFAIGAITRLMKLALVWKFLTFATTTYCNLNI</sequence>
<dbReference type="EMBL" id="CADEBC010000346">
    <property type="protein sequence ID" value="CAB3228339.1"/>
    <property type="molecule type" value="Genomic_DNA"/>
</dbReference>
<organism evidence="1 2">
    <name type="scientific">Arctia plantaginis</name>
    <name type="common">Wood tiger moth</name>
    <name type="synonym">Phalaena plantaginis</name>
    <dbReference type="NCBI Taxonomy" id="874455"/>
    <lineage>
        <taxon>Eukaryota</taxon>
        <taxon>Metazoa</taxon>
        <taxon>Ecdysozoa</taxon>
        <taxon>Arthropoda</taxon>
        <taxon>Hexapoda</taxon>
        <taxon>Insecta</taxon>
        <taxon>Pterygota</taxon>
        <taxon>Neoptera</taxon>
        <taxon>Endopterygota</taxon>
        <taxon>Lepidoptera</taxon>
        <taxon>Glossata</taxon>
        <taxon>Ditrysia</taxon>
        <taxon>Noctuoidea</taxon>
        <taxon>Erebidae</taxon>
        <taxon>Arctiinae</taxon>
        <taxon>Arctia</taxon>
    </lineage>
</organism>
<proteinExistence type="predicted"/>
<keyword evidence="2" id="KW-1185">Reference proteome</keyword>
<reference evidence="1 2" key="1">
    <citation type="submission" date="2020-04" db="EMBL/GenBank/DDBJ databases">
        <authorList>
            <person name="Wallbank WR R."/>
            <person name="Pardo Diaz C."/>
            <person name="Kozak K."/>
            <person name="Martin S."/>
            <person name="Jiggins C."/>
            <person name="Moest M."/>
            <person name="Warren A I."/>
            <person name="Byers J.R.P. K."/>
            <person name="Montejo-Kovacevich G."/>
            <person name="Yen C E."/>
        </authorList>
    </citation>
    <scope>NUCLEOTIDE SEQUENCE [LARGE SCALE GENOMIC DNA]</scope>
</reference>
<gene>
    <name evidence="1" type="ORF">APLA_LOCUS3564</name>
</gene>
<dbReference type="AlphaFoldDB" id="A0A8S0ZBW5"/>
<evidence type="ECO:0000313" key="1">
    <source>
        <dbReference type="EMBL" id="CAB3228339.1"/>
    </source>
</evidence>